<evidence type="ECO:0000256" key="5">
    <source>
        <dbReference type="ARBA" id="ARBA00022917"/>
    </source>
</evidence>
<accession>A0AAD9KWE0</accession>
<dbReference type="InterPro" id="IPR027525">
    <property type="entry name" value="eIF3i"/>
</dbReference>
<comment type="function">
    <text evidence="7">Component of the eukaryotic translation initiation factor 3 (eIF-3) complex, which is involved in protein synthesis of a specialized repertoire of mRNAs and, together with other initiation factors, stimulates binding of mRNA and methionyl-tRNAi to the 40S ribosome. The eIF-3 complex specifically targets and initiates translation of a subset of mRNAs involved in cell proliferation.</text>
</comment>
<dbReference type="GO" id="GO:0001732">
    <property type="term" value="P:formation of cytoplasmic translation initiation complex"/>
    <property type="evidence" value="ECO:0007669"/>
    <property type="project" value="UniProtKB-UniRule"/>
</dbReference>
<dbReference type="Proteomes" id="UP001209878">
    <property type="component" value="Unassembled WGS sequence"/>
</dbReference>
<evidence type="ECO:0000313" key="9">
    <source>
        <dbReference type="EMBL" id="KAK2178606.1"/>
    </source>
</evidence>
<evidence type="ECO:0000256" key="1">
    <source>
        <dbReference type="ARBA" id="ARBA00022490"/>
    </source>
</evidence>
<feature type="repeat" description="WD" evidence="8">
    <location>
        <begin position="6"/>
        <end position="47"/>
    </location>
</feature>
<protein>
    <recommendedName>
        <fullName evidence="7">Eukaryotic translation initiation factor 3 subunit I</fullName>
        <shortName evidence="7">eIF3i</shortName>
    </recommendedName>
</protein>
<dbReference type="GO" id="GO:0016282">
    <property type="term" value="C:eukaryotic 43S preinitiation complex"/>
    <property type="evidence" value="ECO:0007669"/>
    <property type="project" value="UniProtKB-UniRule"/>
</dbReference>
<evidence type="ECO:0000256" key="3">
    <source>
        <dbReference type="ARBA" id="ARBA00022574"/>
    </source>
</evidence>
<comment type="caution">
    <text evidence="9">The sequence shown here is derived from an EMBL/GenBank/DDBJ whole genome shotgun (WGS) entry which is preliminary data.</text>
</comment>
<evidence type="ECO:0000256" key="7">
    <source>
        <dbReference type="HAMAP-Rule" id="MF_03008"/>
    </source>
</evidence>
<evidence type="ECO:0000256" key="4">
    <source>
        <dbReference type="ARBA" id="ARBA00022737"/>
    </source>
</evidence>
<keyword evidence="5 7" id="KW-0648">Protein biosynthesis</keyword>
<organism evidence="9 10">
    <name type="scientific">Ridgeia piscesae</name>
    <name type="common">Tubeworm</name>
    <dbReference type="NCBI Taxonomy" id="27915"/>
    <lineage>
        <taxon>Eukaryota</taxon>
        <taxon>Metazoa</taxon>
        <taxon>Spiralia</taxon>
        <taxon>Lophotrochozoa</taxon>
        <taxon>Annelida</taxon>
        <taxon>Polychaeta</taxon>
        <taxon>Sedentaria</taxon>
        <taxon>Canalipalpata</taxon>
        <taxon>Sabellida</taxon>
        <taxon>Siboglinidae</taxon>
        <taxon>Ridgeia</taxon>
    </lineage>
</organism>
<dbReference type="SMART" id="SM00320">
    <property type="entry name" value="WD40"/>
    <property type="match status" value="5"/>
</dbReference>
<keyword evidence="4" id="KW-0677">Repeat</keyword>
<dbReference type="PANTHER" id="PTHR19877">
    <property type="entry name" value="EUKARYOTIC TRANSLATION INITIATION FACTOR 3 SUBUNIT I"/>
    <property type="match status" value="1"/>
</dbReference>
<reference evidence="9" key="1">
    <citation type="journal article" date="2023" name="Mol. Biol. Evol.">
        <title>Third-Generation Sequencing Reveals the Adaptive Role of the Epigenome in Three Deep-Sea Polychaetes.</title>
        <authorList>
            <person name="Perez M."/>
            <person name="Aroh O."/>
            <person name="Sun Y."/>
            <person name="Lan Y."/>
            <person name="Juniper S.K."/>
            <person name="Young C.R."/>
            <person name="Angers B."/>
            <person name="Qian P.Y."/>
        </authorList>
    </citation>
    <scope>NUCLEOTIDE SEQUENCE</scope>
    <source>
        <strain evidence="9">R07B-5</strain>
    </source>
</reference>
<keyword evidence="3 8" id="KW-0853">WD repeat</keyword>
<comment type="subunit">
    <text evidence="7">Component of the eukaryotic translation initiation factor 3 (eIF-3) complex.</text>
</comment>
<evidence type="ECO:0000256" key="6">
    <source>
        <dbReference type="ARBA" id="ARBA00038394"/>
    </source>
</evidence>
<evidence type="ECO:0000256" key="8">
    <source>
        <dbReference type="PROSITE-ProRule" id="PRU00221"/>
    </source>
</evidence>
<dbReference type="PROSITE" id="PS50082">
    <property type="entry name" value="WD_REPEATS_2"/>
    <property type="match status" value="4"/>
</dbReference>
<sequence>MKPIMLHGHERSITQIRYNREGDLLFSCAKDNQPNVWYAVNGERLGSFKGHTGAVWCMDVSWDTSKVLTGASDNSSRLWDCETGVSLAELTTKSAVRTCGFSYSANMIMFSTDRTMGQECTVAIYDIRDDSQMRNNEPMQVIAMPKEKVTAAIWSPLDEGVITGHENGDLCQWEFKTGDLLNRVLDHSKQINDIQASNDLTMIITASKDTTAKLFDVYTLEHKKTYKTDRPVNSAAISPLKPHVVLGGGQEAMDVTTTSTRIGKFDARFYHLIFEDEFGRVKGHFGPINSVAFQPDGKGYSSGGEDGYVRLHNFDMQYFDFEFEY</sequence>
<dbReference type="InterPro" id="IPR001680">
    <property type="entry name" value="WD40_rpt"/>
</dbReference>
<feature type="repeat" description="WD" evidence="8">
    <location>
        <begin position="48"/>
        <end position="89"/>
    </location>
</feature>
<gene>
    <name evidence="9" type="ORF">NP493_538g05019</name>
</gene>
<dbReference type="GO" id="GO:0071541">
    <property type="term" value="C:eukaryotic translation initiation factor 3 complex, eIF3m"/>
    <property type="evidence" value="ECO:0007669"/>
    <property type="project" value="TreeGrafter"/>
</dbReference>
<evidence type="ECO:0000256" key="2">
    <source>
        <dbReference type="ARBA" id="ARBA00022540"/>
    </source>
</evidence>
<dbReference type="EMBL" id="JAODUO010000537">
    <property type="protein sequence ID" value="KAK2178606.1"/>
    <property type="molecule type" value="Genomic_DNA"/>
</dbReference>
<evidence type="ECO:0000313" key="10">
    <source>
        <dbReference type="Proteomes" id="UP001209878"/>
    </source>
</evidence>
<proteinExistence type="inferred from homology"/>
<name>A0AAD9KWE0_RIDPI</name>
<keyword evidence="1 7" id="KW-0963">Cytoplasm</keyword>
<dbReference type="InterPro" id="IPR036322">
    <property type="entry name" value="WD40_repeat_dom_sf"/>
</dbReference>
<feature type="repeat" description="WD" evidence="8">
    <location>
        <begin position="184"/>
        <end position="225"/>
    </location>
</feature>
<feature type="repeat" description="WD" evidence="8">
    <location>
        <begin position="281"/>
        <end position="311"/>
    </location>
</feature>
<dbReference type="HAMAP" id="MF_03008">
    <property type="entry name" value="eIF3i"/>
    <property type="match status" value="1"/>
</dbReference>
<dbReference type="PANTHER" id="PTHR19877:SF1">
    <property type="entry name" value="EUKARYOTIC TRANSLATION INITIATION FACTOR 3 SUBUNIT I"/>
    <property type="match status" value="1"/>
</dbReference>
<dbReference type="FunFam" id="2.130.10.10:FF:000127">
    <property type="entry name" value="Eukaryotic translation initiation factor 3 subunit I"/>
    <property type="match status" value="1"/>
</dbReference>
<dbReference type="AlphaFoldDB" id="A0AAD9KWE0"/>
<keyword evidence="10" id="KW-1185">Reference proteome</keyword>
<comment type="similarity">
    <text evidence="7">Belongs to the eIF-3 subunit I family.</text>
</comment>
<dbReference type="Pfam" id="PF24805">
    <property type="entry name" value="EIF3I"/>
    <property type="match status" value="1"/>
</dbReference>
<dbReference type="PROSITE" id="PS50294">
    <property type="entry name" value="WD_REPEATS_REGION"/>
    <property type="match status" value="3"/>
</dbReference>
<dbReference type="GO" id="GO:0003723">
    <property type="term" value="F:RNA binding"/>
    <property type="evidence" value="ECO:0007669"/>
    <property type="project" value="TreeGrafter"/>
</dbReference>
<dbReference type="SUPFAM" id="SSF50978">
    <property type="entry name" value="WD40 repeat-like"/>
    <property type="match status" value="1"/>
</dbReference>
<dbReference type="InterPro" id="IPR015943">
    <property type="entry name" value="WD40/YVTN_repeat-like_dom_sf"/>
</dbReference>
<dbReference type="GO" id="GO:0033290">
    <property type="term" value="C:eukaryotic 48S preinitiation complex"/>
    <property type="evidence" value="ECO:0007669"/>
    <property type="project" value="UniProtKB-UniRule"/>
</dbReference>
<dbReference type="GO" id="GO:0003743">
    <property type="term" value="F:translation initiation factor activity"/>
    <property type="evidence" value="ECO:0007669"/>
    <property type="project" value="UniProtKB-UniRule"/>
</dbReference>
<comment type="subcellular location">
    <subcellularLocation>
        <location evidence="7">Cytoplasm</location>
    </subcellularLocation>
</comment>
<dbReference type="Gene3D" id="2.130.10.10">
    <property type="entry name" value="YVTN repeat-like/Quinoprotein amine dehydrogenase"/>
    <property type="match status" value="1"/>
</dbReference>
<comment type="similarity">
    <text evidence="6">Belongs to the WD repeat STRAP family.</text>
</comment>
<keyword evidence="2 7" id="KW-0396">Initiation factor</keyword>